<dbReference type="Gene3D" id="1.10.10.10">
    <property type="entry name" value="Winged helix-like DNA-binding domain superfamily/Winged helix DNA-binding domain"/>
    <property type="match status" value="1"/>
</dbReference>
<dbReference type="EMBL" id="JAOTJC010000006">
    <property type="protein sequence ID" value="MCU7554096.1"/>
    <property type="molecule type" value="Genomic_DNA"/>
</dbReference>
<evidence type="ECO:0000313" key="7">
    <source>
        <dbReference type="Proteomes" id="UP001209257"/>
    </source>
</evidence>
<evidence type="ECO:0000259" key="5">
    <source>
        <dbReference type="PROSITE" id="PS50931"/>
    </source>
</evidence>
<dbReference type="InterPro" id="IPR036390">
    <property type="entry name" value="WH_DNA-bd_sf"/>
</dbReference>
<organism evidence="6 7">
    <name type="scientific">Alteromonas salexigens</name>
    <dbReference type="NCBI Taxonomy" id="2982530"/>
    <lineage>
        <taxon>Bacteria</taxon>
        <taxon>Pseudomonadati</taxon>
        <taxon>Pseudomonadota</taxon>
        <taxon>Gammaproteobacteria</taxon>
        <taxon>Alteromonadales</taxon>
        <taxon>Alteromonadaceae</taxon>
        <taxon>Alteromonas/Salinimonas group</taxon>
        <taxon>Alteromonas</taxon>
    </lineage>
</organism>
<evidence type="ECO:0000256" key="1">
    <source>
        <dbReference type="ARBA" id="ARBA00009437"/>
    </source>
</evidence>
<dbReference type="PROSITE" id="PS50931">
    <property type="entry name" value="HTH_LYSR"/>
    <property type="match status" value="1"/>
</dbReference>
<feature type="domain" description="HTH lysR-type" evidence="5">
    <location>
        <begin position="1"/>
        <end position="59"/>
    </location>
</feature>
<dbReference type="PANTHER" id="PTHR30537">
    <property type="entry name" value="HTH-TYPE TRANSCRIPTIONAL REGULATOR"/>
    <property type="match status" value="1"/>
</dbReference>
<dbReference type="Pfam" id="PF00126">
    <property type="entry name" value="HTH_1"/>
    <property type="match status" value="1"/>
</dbReference>
<dbReference type="Pfam" id="PF03466">
    <property type="entry name" value="LysR_substrate"/>
    <property type="match status" value="1"/>
</dbReference>
<reference evidence="7" key="1">
    <citation type="submission" date="2023-07" db="EMBL/GenBank/DDBJ databases">
        <title>Study on multiphase classification of strain Alteromonas salexigens isolated from the Yellow Sea.</title>
        <authorList>
            <person name="Sun L."/>
        </authorList>
    </citation>
    <scope>NUCLEOTIDE SEQUENCE [LARGE SCALE GENOMIC DNA]</scope>
    <source>
        <strain evidence="7">ASW11-19</strain>
    </source>
</reference>
<dbReference type="InterPro" id="IPR000847">
    <property type="entry name" value="LysR_HTH_N"/>
</dbReference>
<comment type="caution">
    <text evidence="6">The sequence shown here is derived from an EMBL/GenBank/DDBJ whole genome shotgun (WGS) entry which is preliminary data.</text>
</comment>
<dbReference type="InterPro" id="IPR058163">
    <property type="entry name" value="LysR-type_TF_proteobact-type"/>
</dbReference>
<keyword evidence="7" id="KW-1185">Reference proteome</keyword>
<dbReference type="InterPro" id="IPR005119">
    <property type="entry name" value="LysR_subst-bd"/>
</dbReference>
<dbReference type="PANTHER" id="PTHR30537:SF5">
    <property type="entry name" value="HTH-TYPE TRANSCRIPTIONAL ACTIVATOR TTDR-RELATED"/>
    <property type="match status" value="1"/>
</dbReference>
<dbReference type="CDD" id="cd08422">
    <property type="entry name" value="PBP2_CrgA_like"/>
    <property type="match status" value="1"/>
</dbReference>
<accession>A0ABT2VPD1</accession>
<gene>
    <name evidence="6" type="ORF">OCL06_05740</name>
</gene>
<dbReference type="Proteomes" id="UP001209257">
    <property type="component" value="Unassembled WGS sequence"/>
</dbReference>
<evidence type="ECO:0000256" key="2">
    <source>
        <dbReference type="ARBA" id="ARBA00023015"/>
    </source>
</evidence>
<dbReference type="Gene3D" id="3.40.190.290">
    <property type="match status" value="1"/>
</dbReference>
<dbReference type="SUPFAM" id="SSF53850">
    <property type="entry name" value="Periplasmic binding protein-like II"/>
    <property type="match status" value="1"/>
</dbReference>
<dbReference type="RefSeq" id="WP_262992782.1">
    <property type="nucleotide sequence ID" value="NZ_JAOTJC010000006.1"/>
</dbReference>
<keyword evidence="2" id="KW-0805">Transcription regulation</keyword>
<evidence type="ECO:0000256" key="3">
    <source>
        <dbReference type="ARBA" id="ARBA00023125"/>
    </source>
</evidence>
<dbReference type="SUPFAM" id="SSF46785">
    <property type="entry name" value="Winged helix' DNA-binding domain"/>
    <property type="match status" value="1"/>
</dbReference>
<protein>
    <submittedName>
        <fullName evidence="6">LysR family transcriptional regulator</fullName>
    </submittedName>
</protein>
<evidence type="ECO:0000313" key="6">
    <source>
        <dbReference type="EMBL" id="MCU7554096.1"/>
    </source>
</evidence>
<sequence length="301" mass="33444">MDRIALLKTFVAAANEGSFTKAAEKLDTSNQLVSKYVAQLEKHLDARLFNRTTRRIHLTEAGRQCLQHANHILESINDMEGQLGLFNAQAKGVLHVSAPVSFSTLHLAGALGAFQNAHPHVSINLQLNDRKVDVVDEGFDVAIRAGHLASSTLVAKKITTVKLALCASPAYLEKYGMPSHPAELKPDHYLEYTYVNYDNDQSELIRALKANAQKYTPRLTANNGEVLLNVAKQGEGYVLQPTFIAGGALKRGELVSVLEAFVPEPVSLYAVYPHRKLVSNKLRVFIDFLSEYFEDIPYWDR</sequence>
<name>A0ABT2VPD1_9ALTE</name>
<proteinExistence type="inferred from homology"/>
<keyword evidence="3" id="KW-0238">DNA-binding</keyword>
<evidence type="ECO:0000256" key="4">
    <source>
        <dbReference type="ARBA" id="ARBA00023163"/>
    </source>
</evidence>
<dbReference type="InterPro" id="IPR036388">
    <property type="entry name" value="WH-like_DNA-bd_sf"/>
</dbReference>
<keyword evidence="4" id="KW-0804">Transcription</keyword>
<comment type="similarity">
    <text evidence="1">Belongs to the LysR transcriptional regulatory family.</text>
</comment>